<reference evidence="2 3" key="1">
    <citation type="submission" date="2020-03" db="EMBL/GenBank/DDBJ databases">
        <title>Genomic Encyclopedia of Type Strains, Phase IV (KMG-IV): sequencing the most valuable type-strain genomes for metagenomic binning, comparative biology and taxonomic classification.</title>
        <authorList>
            <person name="Goeker M."/>
        </authorList>
    </citation>
    <scope>NUCLEOTIDE SEQUENCE [LARGE SCALE GENOMIC DNA]</scope>
    <source>
        <strain evidence="2 3">DSM 105096</strain>
    </source>
</reference>
<keyword evidence="3" id="KW-1185">Reference proteome</keyword>
<dbReference type="Gene3D" id="2.60.120.10">
    <property type="entry name" value="Jelly Rolls"/>
    <property type="match status" value="1"/>
</dbReference>
<dbReference type="InterPro" id="IPR013096">
    <property type="entry name" value="Cupin_2"/>
</dbReference>
<accession>A0ABX0X7K0</accession>
<evidence type="ECO:0000259" key="1">
    <source>
        <dbReference type="Pfam" id="PF07883"/>
    </source>
</evidence>
<gene>
    <name evidence="2" type="ORF">GGR27_000705</name>
</gene>
<dbReference type="InterPro" id="IPR011051">
    <property type="entry name" value="RmlC_Cupin_sf"/>
</dbReference>
<evidence type="ECO:0000313" key="2">
    <source>
        <dbReference type="EMBL" id="NJC25224.1"/>
    </source>
</evidence>
<dbReference type="Proteomes" id="UP000770785">
    <property type="component" value="Unassembled WGS sequence"/>
</dbReference>
<comment type="caution">
    <text evidence="2">The sequence shown here is derived from an EMBL/GenBank/DDBJ whole genome shotgun (WGS) entry which is preliminary data.</text>
</comment>
<dbReference type="PANTHER" id="PTHR36114:SF1">
    <property type="entry name" value="16.7 KDA PROTEIN IN WHIE LOCUS"/>
    <property type="match status" value="1"/>
</dbReference>
<dbReference type="RefSeq" id="WP_168035987.1">
    <property type="nucleotide sequence ID" value="NZ_JAATJH010000001.1"/>
</dbReference>
<dbReference type="Pfam" id="PF07883">
    <property type="entry name" value="Cupin_2"/>
    <property type="match status" value="1"/>
</dbReference>
<feature type="domain" description="Cupin type-2" evidence="1">
    <location>
        <begin position="39"/>
        <end position="93"/>
    </location>
</feature>
<protein>
    <submittedName>
        <fullName evidence="2">Quercetin dioxygenase-like cupin family protein</fullName>
    </submittedName>
</protein>
<evidence type="ECO:0000313" key="3">
    <source>
        <dbReference type="Proteomes" id="UP000770785"/>
    </source>
</evidence>
<dbReference type="CDD" id="cd02226">
    <property type="entry name" value="cupin_YdbB-like"/>
    <property type="match status" value="1"/>
</dbReference>
<dbReference type="InterPro" id="IPR014710">
    <property type="entry name" value="RmlC-like_jellyroll"/>
</dbReference>
<dbReference type="EMBL" id="JAATJH010000001">
    <property type="protein sequence ID" value="NJC25224.1"/>
    <property type="molecule type" value="Genomic_DNA"/>
</dbReference>
<dbReference type="PANTHER" id="PTHR36114">
    <property type="entry name" value="16.7 KDA PROTEIN IN WHIE LOCUS"/>
    <property type="match status" value="1"/>
</dbReference>
<organism evidence="2 3">
    <name type="scientific">Neolewinella antarctica</name>
    <dbReference type="NCBI Taxonomy" id="442734"/>
    <lineage>
        <taxon>Bacteria</taxon>
        <taxon>Pseudomonadati</taxon>
        <taxon>Bacteroidota</taxon>
        <taxon>Saprospiria</taxon>
        <taxon>Saprospirales</taxon>
        <taxon>Lewinellaceae</taxon>
        <taxon>Neolewinella</taxon>
    </lineage>
</organism>
<sequence length="123" mass="14222">MRKIVNIKEKYAQFSDHWSPRVVGELNGQQVKLAKVSGELVWHDHATEDELFLVQRGTFYLEFRDGTTVELKEGEFYIVPRGVEHLPYTKNGEEAWLLLLEPATTKHTGNVDHALTQRKAEFL</sequence>
<name>A0ABX0X7K0_9BACT</name>
<dbReference type="SUPFAM" id="SSF51182">
    <property type="entry name" value="RmlC-like cupins"/>
    <property type="match status" value="1"/>
</dbReference>
<proteinExistence type="predicted"/>
<dbReference type="InterPro" id="IPR052044">
    <property type="entry name" value="PKS_Associated_Protein"/>
</dbReference>